<dbReference type="EMBL" id="AP022570">
    <property type="protein sequence ID" value="BBX51459.1"/>
    <property type="molecule type" value="Genomic_DNA"/>
</dbReference>
<evidence type="ECO:0000259" key="9">
    <source>
        <dbReference type="PROSITE" id="PS51192"/>
    </source>
</evidence>
<dbReference type="Pfam" id="PF00271">
    <property type="entry name" value="Helicase_C"/>
    <property type="match status" value="1"/>
</dbReference>
<dbReference type="PANTHER" id="PTHR47964">
    <property type="entry name" value="ATP-DEPENDENT DNA HELICASE HOMOLOG RECG, CHLOROPLASTIC"/>
    <property type="match status" value="1"/>
</dbReference>
<dbReference type="GO" id="GO:0016787">
    <property type="term" value="F:hydrolase activity"/>
    <property type="evidence" value="ECO:0007669"/>
    <property type="project" value="UniProtKB-KW"/>
</dbReference>
<sequence>MATLDDRLDFVLGKKAADQLDEYFGIRTVGELIRYFPRKYSDAMTTRGEGEALDLAEGEHVTFVDTITNAETKWTNRTPKRDFLVVTLGQRRPKVTATFFNPRYLKKTLVAGARVMLSGEVGYYRGTMQLTHPAFMVLSTAGRRNIGTKALTSVATATGASGDDLLAEFEKEFFPIYPASAKMQTWEIYACVRQALDVLDPIPESLPKTYVREHGLMSEDEALRAIHVAETEVSRDRAIERLTHDEAVGLQWGLVVRRNSELGASAPQAPVRMDGLVAAMTGQLPFELTAGQHEVLEVISTELAAARPMNRMLQGEVGSGKTIVSVLAMLQLVDAGYQCALLAPTEVLAAQHALSIRTMLGALGMAGQLGGAECATRVALLTGSVTAQQKREVRDEVASGQAGIVIGTHALLQDTVEFHRLGMVVVDEQHRFGVEQRDRLRAKAPEGITPHLLVMTATPIPRTVALTVYGDLETSTLRELPRGRQPITTNTIFAQQKPAWLSRAWERIAEEVRAGRQAYVVASRIDENDTAADDKPANADKGTKSTKKAKKDKKDDDKEPGPPPITVVDLFAVLHQGPLAGLRLGLMHGRLPSDEKDAVMAAFRSGEIDVLVCTTVIEVGVDVPNATVMVVMDADRFGISQLHQLRGRIGRGEHPSLCLLVSNLPEGSKAGRRLTAVAGTQDGFKLAELDLRERSEGDVLGLSQHGRPITLRFLSLSEHRDVIEDARDLCEAVYDFNPGDAGMAFLSAPFTDTDRLDYLDKS</sequence>
<dbReference type="GO" id="GO:0005524">
    <property type="term" value="F:ATP binding"/>
    <property type="evidence" value="ECO:0007669"/>
    <property type="project" value="UniProtKB-KW"/>
</dbReference>
<evidence type="ECO:0000256" key="3">
    <source>
        <dbReference type="ARBA" id="ARBA00022801"/>
    </source>
</evidence>
<evidence type="ECO:0000256" key="4">
    <source>
        <dbReference type="ARBA" id="ARBA00022806"/>
    </source>
</evidence>
<dbReference type="InterPro" id="IPR047112">
    <property type="entry name" value="RecG/Mfd"/>
</dbReference>
<name>A0A6N4VAL0_9MYCO</name>
<evidence type="ECO:0000313" key="11">
    <source>
        <dbReference type="EMBL" id="BBX51459.1"/>
    </source>
</evidence>
<feature type="region of interest" description="Disordered" evidence="8">
    <location>
        <begin position="530"/>
        <end position="563"/>
    </location>
</feature>
<reference evidence="11 12" key="1">
    <citation type="journal article" date="2019" name="Emerg. Microbes Infect.">
        <title>Comprehensive subspecies identification of 175 nontuberculous mycobacteria species based on 7547 genomic profiles.</title>
        <authorList>
            <person name="Matsumoto Y."/>
            <person name="Kinjo T."/>
            <person name="Motooka D."/>
            <person name="Nabeya D."/>
            <person name="Jung N."/>
            <person name="Uechi K."/>
            <person name="Horii T."/>
            <person name="Iida T."/>
            <person name="Fujita J."/>
            <person name="Nakamura S."/>
        </authorList>
    </citation>
    <scope>NUCLEOTIDE SEQUENCE [LARGE SCALE GENOMIC DNA]</scope>
    <source>
        <strain evidence="11 12">JCM 12603</strain>
    </source>
</reference>
<dbReference type="GO" id="GO:0003677">
    <property type="term" value="F:DNA binding"/>
    <property type="evidence" value="ECO:0007669"/>
    <property type="project" value="UniProtKB-KW"/>
</dbReference>
<organism evidence="11 12">
    <name type="scientific">Mycolicibacterium poriferae</name>
    <dbReference type="NCBI Taxonomy" id="39694"/>
    <lineage>
        <taxon>Bacteria</taxon>
        <taxon>Bacillati</taxon>
        <taxon>Actinomycetota</taxon>
        <taxon>Actinomycetes</taxon>
        <taxon>Mycobacteriales</taxon>
        <taxon>Mycobacteriaceae</taxon>
        <taxon>Mycolicibacterium</taxon>
    </lineage>
</organism>
<dbReference type="InterPro" id="IPR012340">
    <property type="entry name" value="NA-bd_OB-fold"/>
</dbReference>
<gene>
    <name evidence="11" type="primary">recG</name>
    <name evidence="11" type="ORF">MPOR_24850</name>
</gene>
<keyword evidence="1" id="KW-0547">Nucleotide-binding</keyword>
<accession>A0A6N4VAL0</accession>
<dbReference type="Gene3D" id="2.40.50.140">
    <property type="entry name" value="Nucleic acid-binding proteins"/>
    <property type="match status" value="1"/>
</dbReference>
<dbReference type="NCBIfam" id="NF008167">
    <property type="entry name" value="PRK10917.2-1"/>
    <property type="match status" value="1"/>
</dbReference>
<feature type="domain" description="Helicase C-terminal" evidence="10">
    <location>
        <begin position="524"/>
        <end position="692"/>
    </location>
</feature>
<keyword evidence="2" id="KW-0227">DNA damage</keyword>
<dbReference type="KEGG" id="mpof:MPOR_24850"/>
<keyword evidence="3" id="KW-0378">Hydrolase</keyword>
<dbReference type="SUPFAM" id="SSF52540">
    <property type="entry name" value="P-loop containing nucleoside triphosphate hydrolases"/>
    <property type="match status" value="2"/>
</dbReference>
<dbReference type="InterPro" id="IPR033454">
    <property type="entry name" value="RecG_wedge"/>
</dbReference>
<dbReference type="CDD" id="cd17992">
    <property type="entry name" value="DEXHc_RecG"/>
    <property type="match status" value="1"/>
</dbReference>
<evidence type="ECO:0000313" key="12">
    <source>
        <dbReference type="Proteomes" id="UP000466785"/>
    </source>
</evidence>
<evidence type="ECO:0000256" key="6">
    <source>
        <dbReference type="ARBA" id="ARBA00023125"/>
    </source>
</evidence>
<dbReference type="RefSeq" id="WP_163674030.1">
    <property type="nucleotide sequence ID" value="NZ_AP022570.1"/>
</dbReference>
<dbReference type="PROSITE" id="PS51194">
    <property type="entry name" value="HELICASE_CTER"/>
    <property type="match status" value="1"/>
</dbReference>
<dbReference type="Pfam" id="PF17191">
    <property type="entry name" value="RecG_wedge"/>
    <property type="match status" value="1"/>
</dbReference>
<dbReference type="PROSITE" id="PS51192">
    <property type="entry name" value="HELICASE_ATP_BIND_1"/>
    <property type="match status" value="1"/>
</dbReference>
<keyword evidence="7" id="KW-0234">DNA repair</keyword>
<dbReference type="GO" id="GO:0006281">
    <property type="term" value="P:DNA repair"/>
    <property type="evidence" value="ECO:0007669"/>
    <property type="project" value="UniProtKB-KW"/>
</dbReference>
<proteinExistence type="predicted"/>
<evidence type="ECO:0000256" key="7">
    <source>
        <dbReference type="ARBA" id="ARBA00023204"/>
    </source>
</evidence>
<dbReference type="CDD" id="cd04488">
    <property type="entry name" value="RecG_wedge_OBF"/>
    <property type="match status" value="1"/>
</dbReference>
<dbReference type="Gene3D" id="3.40.50.300">
    <property type="entry name" value="P-loop containing nucleotide triphosphate hydrolases"/>
    <property type="match status" value="2"/>
</dbReference>
<dbReference type="SUPFAM" id="SSF50249">
    <property type="entry name" value="Nucleic acid-binding proteins"/>
    <property type="match status" value="1"/>
</dbReference>
<evidence type="ECO:0000256" key="8">
    <source>
        <dbReference type="SAM" id="MobiDB-lite"/>
    </source>
</evidence>
<dbReference type="Proteomes" id="UP000466785">
    <property type="component" value="Chromosome"/>
</dbReference>
<evidence type="ECO:0000256" key="1">
    <source>
        <dbReference type="ARBA" id="ARBA00022741"/>
    </source>
</evidence>
<keyword evidence="4 11" id="KW-0347">Helicase</keyword>
<dbReference type="Pfam" id="PF00270">
    <property type="entry name" value="DEAD"/>
    <property type="match status" value="1"/>
</dbReference>
<keyword evidence="6" id="KW-0238">DNA-binding</keyword>
<feature type="compositionally biased region" description="Basic and acidic residues" evidence="8">
    <location>
        <begin position="530"/>
        <end position="543"/>
    </location>
</feature>
<evidence type="ECO:0000259" key="10">
    <source>
        <dbReference type="PROSITE" id="PS51194"/>
    </source>
</evidence>
<dbReference type="InterPro" id="IPR027417">
    <property type="entry name" value="P-loop_NTPase"/>
</dbReference>
<dbReference type="InterPro" id="IPR001650">
    <property type="entry name" value="Helicase_C-like"/>
</dbReference>
<evidence type="ECO:0000256" key="5">
    <source>
        <dbReference type="ARBA" id="ARBA00022840"/>
    </source>
</evidence>
<dbReference type="GO" id="GO:0003678">
    <property type="term" value="F:DNA helicase activity"/>
    <property type="evidence" value="ECO:0007669"/>
    <property type="project" value="TreeGrafter"/>
</dbReference>
<protein>
    <submittedName>
        <fullName evidence="11">ATP-dependent DNA helicase RecG</fullName>
    </submittedName>
</protein>
<evidence type="ECO:0000256" key="2">
    <source>
        <dbReference type="ARBA" id="ARBA00022763"/>
    </source>
</evidence>
<dbReference type="AlphaFoldDB" id="A0A6N4VAL0"/>
<dbReference type="PANTHER" id="PTHR47964:SF1">
    <property type="entry name" value="ATP-DEPENDENT DNA HELICASE HOMOLOG RECG, CHLOROPLASTIC"/>
    <property type="match status" value="1"/>
</dbReference>
<keyword evidence="5" id="KW-0067">ATP-binding</keyword>
<dbReference type="SMART" id="SM00487">
    <property type="entry name" value="DEXDc"/>
    <property type="match status" value="1"/>
</dbReference>
<dbReference type="InterPro" id="IPR014001">
    <property type="entry name" value="Helicase_ATP-bd"/>
</dbReference>
<feature type="domain" description="Helicase ATP-binding" evidence="9">
    <location>
        <begin position="302"/>
        <end position="477"/>
    </location>
</feature>
<dbReference type="SMART" id="SM00490">
    <property type="entry name" value="HELICc"/>
    <property type="match status" value="1"/>
</dbReference>
<dbReference type="InterPro" id="IPR011545">
    <property type="entry name" value="DEAD/DEAH_box_helicase_dom"/>
</dbReference>
<keyword evidence="12" id="KW-1185">Reference proteome</keyword>